<feature type="region of interest" description="Disordered" evidence="1">
    <location>
        <begin position="46"/>
        <end position="77"/>
    </location>
</feature>
<proteinExistence type="predicted"/>
<evidence type="ECO:0000313" key="3">
    <source>
        <dbReference type="Proteomes" id="UP000747110"/>
    </source>
</evidence>
<dbReference type="EMBL" id="BNCP01000025">
    <property type="protein sequence ID" value="GIL82981.1"/>
    <property type="molecule type" value="Genomic_DNA"/>
</dbReference>
<protein>
    <submittedName>
        <fullName evidence="2">Uncharacterized protein</fullName>
    </submittedName>
</protein>
<keyword evidence="3" id="KW-1185">Reference proteome</keyword>
<gene>
    <name evidence="2" type="ORF">Vretifemale_11650</name>
</gene>
<feature type="region of interest" description="Disordered" evidence="1">
    <location>
        <begin position="111"/>
        <end position="131"/>
    </location>
</feature>
<dbReference type="AlphaFoldDB" id="A0A8J4CMA7"/>
<comment type="caution">
    <text evidence="2">The sequence shown here is derived from an EMBL/GenBank/DDBJ whole genome shotgun (WGS) entry which is preliminary data.</text>
</comment>
<feature type="compositionally biased region" description="Basic residues" evidence="1">
    <location>
        <begin position="118"/>
        <end position="131"/>
    </location>
</feature>
<accession>A0A8J4CMA7</accession>
<dbReference type="Proteomes" id="UP000747110">
    <property type="component" value="Unassembled WGS sequence"/>
</dbReference>
<evidence type="ECO:0000256" key="1">
    <source>
        <dbReference type="SAM" id="MobiDB-lite"/>
    </source>
</evidence>
<dbReference type="OrthoDB" id="308440at2759"/>
<reference evidence="2" key="1">
    <citation type="journal article" date="2021" name="Proc. Natl. Acad. Sci. U.S.A.">
        <title>Three genomes in the algal genus Volvox reveal the fate of a haploid sex-determining region after a transition to homothallism.</title>
        <authorList>
            <person name="Yamamoto K."/>
            <person name="Hamaji T."/>
            <person name="Kawai-Toyooka H."/>
            <person name="Matsuzaki R."/>
            <person name="Takahashi F."/>
            <person name="Nishimura Y."/>
            <person name="Kawachi M."/>
            <person name="Noguchi H."/>
            <person name="Minakuchi Y."/>
            <person name="Umen J.G."/>
            <person name="Toyoda A."/>
            <person name="Nozaki H."/>
        </authorList>
    </citation>
    <scope>NUCLEOTIDE SEQUENCE</scope>
    <source>
        <strain evidence="2">NIES-3786</strain>
    </source>
</reference>
<name>A0A8J4CMA7_9CHLO</name>
<feature type="compositionally biased region" description="Low complexity" evidence="1">
    <location>
        <begin position="68"/>
        <end position="77"/>
    </location>
</feature>
<organism evidence="2 3">
    <name type="scientific">Volvox reticuliferus</name>
    <dbReference type="NCBI Taxonomy" id="1737510"/>
    <lineage>
        <taxon>Eukaryota</taxon>
        <taxon>Viridiplantae</taxon>
        <taxon>Chlorophyta</taxon>
        <taxon>core chlorophytes</taxon>
        <taxon>Chlorophyceae</taxon>
        <taxon>CS clade</taxon>
        <taxon>Chlamydomonadales</taxon>
        <taxon>Volvocaceae</taxon>
        <taxon>Volvox</taxon>
    </lineage>
</organism>
<sequence length="153" mass="17235">MMTDIVISRSLAKKMKAVAGDLPGKMKCNALVARATAVRHGFLGHGLMHGSSDHRSHQNPEAERNTHSSSQLQRPQLQPFSADSATYNCGLSVLSIRLRLCSSSNNSNKHINTNSINNRRRHNNWRHSRPPRRVQVIRSRICARDSYLRAARM</sequence>
<feature type="compositionally biased region" description="Basic and acidic residues" evidence="1">
    <location>
        <begin position="51"/>
        <end position="66"/>
    </location>
</feature>
<evidence type="ECO:0000313" key="2">
    <source>
        <dbReference type="EMBL" id="GIL82981.1"/>
    </source>
</evidence>